<gene>
    <name evidence="2" type="ordered locus">P9515_14011</name>
</gene>
<dbReference type="STRING" id="167542.P9515_14011"/>
<dbReference type="eggNOG" id="COG3347">
    <property type="taxonomic scope" value="Bacteria"/>
</dbReference>
<dbReference type="KEGG" id="pmc:P9515_14011"/>
<dbReference type="GeneID" id="60201995"/>
<evidence type="ECO:0000313" key="2">
    <source>
        <dbReference type="EMBL" id="ABM72608.1"/>
    </source>
</evidence>
<reference evidence="2 3" key="1">
    <citation type="journal article" date="2007" name="PLoS Genet.">
        <title>Patterns and implications of gene gain and loss in the evolution of Prochlorococcus.</title>
        <authorList>
            <person name="Kettler G.C."/>
            <person name="Martiny A.C."/>
            <person name="Huang K."/>
            <person name="Zucker J."/>
            <person name="Coleman M.L."/>
            <person name="Rodrigue S."/>
            <person name="Chen F."/>
            <person name="Lapidus A."/>
            <person name="Ferriera S."/>
            <person name="Johnson J."/>
            <person name="Steglich C."/>
            <person name="Church G.M."/>
            <person name="Richardson P."/>
            <person name="Chisholm S.W."/>
        </authorList>
    </citation>
    <scope>NUCLEOTIDE SEQUENCE [LARGE SCALE GENOMIC DNA]</scope>
    <source>
        <strain evidence="2 3">MIT 9515</strain>
    </source>
</reference>
<feature type="domain" description="Class II aldolase/adducin N-terminal" evidence="1">
    <location>
        <begin position="6"/>
        <end position="191"/>
    </location>
</feature>
<dbReference type="HOGENOM" id="CLU_066010_0_0_3"/>
<accession>A2BXU7</accession>
<evidence type="ECO:0000313" key="3">
    <source>
        <dbReference type="Proteomes" id="UP000001589"/>
    </source>
</evidence>
<dbReference type="Gene3D" id="3.40.225.10">
    <property type="entry name" value="Class II aldolase/adducin N-terminal domain"/>
    <property type="match status" value="1"/>
</dbReference>
<dbReference type="Proteomes" id="UP000001589">
    <property type="component" value="Chromosome"/>
</dbReference>
<dbReference type="InterPro" id="IPR001303">
    <property type="entry name" value="Aldolase_II/adducin_N"/>
</dbReference>
<dbReference type="RefSeq" id="WP_011820705.1">
    <property type="nucleotide sequence ID" value="NC_008817.1"/>
</dbReference>
<sequence>MEISKSFIDITEKIGKDINLVQGPGGNISFKSNGFMYIKASGEKMSDAKNKNIFVKTDHKKILSSLKNNDPDPIKNCWDKNSLMRPSIETTMHALMPHKYVLHVHCVNTLSWVTQKNYQKKIKNFLHGINWKSVPYIKPGINLSNEINKIIRESIVDVIFLGNHGIVAGAESAESVFEIVKKISEKLYISELEKMEIDLKKFNKYLLCREYKLPKNEYVHQIAFSKIHSLIATKGDLFPDQTVFLENGLIIINSLEELTMLSKSRTNKLPVVLIPNVGILVPRIFKDVNEDTLVGLSMIISRLPKDVLLNYLTKEERNELINWDLEIHRKTLNN</sequence>
<evidence type="ECO:0000259" key="1">
    <source>
        <dbReference type="SMART" id="SM01007"/>
    </source>
</evidence>
<protein>
    <recommendedName>
        <fullName evidence="1">Class II aldolase/adducin N-terminal domain-containing protein</fullName>
    </recommendedName>
</protein>
<organism evidence="2 3">
    <name type="scientific">Prochlorococcus marinus (strain MIT 9515)</name>
    <dbReference type="NCBI Taxonomy" id="167542"/>
    <lineage>
        <taxon>Bacteria</taxon>
        <taxon>Bacillati</taxon>
        <taxon>Cyanobacteriota</taxon>
        <taxon>Cyanophyceae</taxon>
        <taxon>Synechococcales</taxon>
        <taxon>Prochlorococcaceae</taxon>
        <taxon>Prochlorococcus</taxon>
    </lineage>
</organism>
<dbReference type="EMBL" id="CP000552">
    <property type="protein sequence ID" value="ABM72608.1"/>
    <property type="molecule type" value="Genomic_DNA"/>
</dbReference>
<name>A2BXU7_PROM5</name>
<dbReference type="Pfam" id="PF00596">
    <property type="entry name" value="Aldolase_II"/>
    <property type="match status" value="1"/>
</dbReference>
<dbReference type="SUPFAM" id="SSF53639">
    <property type="entry name" value="AraD/HMP-PK domain-like"/>
    <property type="match status" value="1"/>
</dbReference>
<proteinExistence type="predicted"/>
<dbReference type="AlphaFoldDB" id="A2BXU7"/>
<dbReference type="SMART" id="SM01007">
    <property type="entry name" value="Aldolase_II"/>
    <property type="match status" value="1"/>
</dbReference>
<dbReference type="InterPro" id="IPR036409">
    <property type="entry name" value="Aldolase_II/adducin_N_sf"/>
</dbReference>
<dbReference type="OrthoDB" id="9814830at2"/>